<feature type="signal peptide" evidence="1">
    <location>
        <begin position="1"/>
        <end position="19"/>
    </location>
</feature>
<dbReference type="EMBL" id="CAJSTJ010000128">
    <property type="protein sequence ID" value="CAG7559021.1"/>
    <property type="molecule type" value="Genomic_DNA"/>
</dbReference>
<reference evidence="2" key="1">
    <citation type="submission" date="2021-05" db="EMBL/GenBank/DDBJ databases">
        <authorList>
            <person name="Khan N."/>
        </authorList>
    </citation>
    <scope>NUCLEOTIDE SEQUENCE</scope>
</reference>
<comment type="caution">
    <text evidence="2">The sequence shown here is derived from an EMBL/GenBank/DDBJ whole genome shotgun (WGS) entry which is preliminary data.</text>
</comment>
<accession>A0A8J2IPW1</accession>
<dbReference type="AlphaFoldDB" id="A0A8J2IPW1"/>
<proteinExistence type="predicted"/>
<gene>
    <name evidence="2" type="ORF">FEQUK3_LOCUS4753</name>
</gene>
<evidence type="ECO:0000313" key="2">
    <source>
        <dbReference type="EMBL" id="CAG7559021.1"/>
    </source>
</evidence>
<protein>
    <submittedName>
        <fullName evidence="2">Uncharacterized protein</fullName>
    </submittedName>
</protein>
<name>A0A8J2IPW1_FUSEQ</name>
<dbReference type="Proteomes" id="UP000693738">
    <property type="component" value="Unassembled WGS sequence"/>
</dbReference>
<organism evidence="2 3">
    <name type="scientific">Fusarium equiseti</name>
    <name type="common">Fusarium scirpi</name>
    <dbReference type="NCBI Taxonomy" id="61235"/>
    <lineage>
        <taxon>Eukaryota</taxon>
        <taxon>Fungi</taxon>
        <taxon>Dikarya</taxon>
        <taxon>Ascomycota</taxon>
        <taxon>Pezizomycotina</taxon>
        <taxon>Sordariomycetes</taxon>
        <taxon>Hypocreomycetidae</taxon>
        <taxon>Hypocreales</taxon>
        <taxon>Nectriaceae</taxon>
        <taxon>Fusarium</taxon>
        <taxon>Fusarium incarnatum-equiseti species complex</taxon>
    </lineage>
</organism>
<evidence type="ECO:0000256" key="1">
    <source>
        <dbReference type="SAM" id="SignalP"/>
    </source>
</evidence>
<evidence type="ECO:0000313" key="3">
    <source>
        <dbReference type="Proteomes" id="UP000693738"/>
    </source>
</evidence>
<feature type="chain" id="PRO_5035251767" evidence="1">
    <location>
        <begin position="20"/>
        <end position="287"/>
    </location>
</feature>
<keyword evidence="1" id="KW-0732">Signal</keyword>
<sequence length="287" mass="31298">MGLLHVSLLIAAVSQIGDVEYTDTFKDMFTAWTARYCRSMQPGEHEGWTSGLFSVRFSSSADDCKAPSSMPEKECVESFKKSLDACSIGAKISGGVCTWKGPDGTCLKFYIDAEKIDRMATDVEFHPEINEVDLGESLYSCDSYMKLFDKAKGNCLSVVCDVNKKECDNHSCVSIDGTTNQGVDDKFKGYLDQLRTVIAGSCKEEKYVDWHCSPDGICSNNKRIKVQIPSFIGSSTSKDGEIFAPNYKVTFNEKEQKSSCETVTSLVSAGIGNLPSGSLLGATSLLC</sequence>